<feature type="compositionally biased region" description="Low complexity" evidence="1">
    <location>
        <begin position="153"/>
        <end position="171"/>
    </location>
</feature>
<evidence type="ECO:0000313" key="3">
    <source>
        <dbReference type="Proteomes" id="UP000037923"/>
    </source>
</evidence>
<evidence type="ECO:0000313" key="2">
    <source>
        <dbReference type="EMBL" id="KPA84417.1"/>
    </source>
</evidence>
<sequence length="381" mass="40330">MYRRGGPRDGAPNTTAPCLRHDSVYADRLASRGSGRSRASSSSLPRSSPLQRRPSVQAPPLSPAVPDFAPIPAGTSLPGIVVPQHFPSPLLQRPVVLSRNISVGSTGFGSMYGSLYGNSSFSQQHSFYGNMGSFYAGFGDALNARPGNRGGDSLTPAASSSLSSPSIGSSSFMNAYPYGEGDDDTATRSANASPAIACEEDDTPLSRRGTAAARALRRKVSFSGLPPLTEEEESPQRTVALTPRRVGSRRLSAQRASHDGERNAPPPSVQPPPPPHRQPQPPSQQYAPIVVGGNSPAHRGFGSMYCQQPALSGYGANQSYGPYATNGRSWRPSYPSAPPTSSPRNSAQPQYNMYGGRSSAPFGNGGLVVMRPRLLMNGYYF</sequence>
<keyword evidence="3" id="KW-1185">Reference proteome</keyword>
<accession>A0A0M9G7W9</accession>
<dbReference type="RefSeq" id="XP_015662856.1">
    <property type="nucleotide sequence ID" value="XM_015799378.1"/>
</dbReference>
<organism evidence="2 3">
    <name type="scientific">Leptomonas pyrrhocoris</name>
    <name type="common">Firebug parasite</name>
    <dbReference type="NCBI Taxonomy" id="157538"/>
    <lineage>
        <taxon>Eukaryota</taxon>
        <taxon>Discoba</taxon>
        <taxon>Euglenozoa</taxon>
        <taxon>Kinetoplastea</taxon>
        <taxon>Metakinetoplastina</taxon>
        <taxon>Trypanosomatida</taxon>
        <taxon>Trypanosomatidae</taxon>
        <taxon>Leishmaniinae</taxon>
        <taxon>Leptomonas</taxon>
    </lineage>
</organism>
<reference evidence="2 3" key="1">
    <citation type="submission" date="2015-07" db="EMBL/GenBank/DDBJ databases">
        <title>High-quality genome of monoxenous trypanosomatid Leptomonas pyrrhocoris.</title>
        <authorList>
            <person name="Flegontov P."/>
            <person name="Butenko A."/>
            <person name="Firsov S."/>
            <person name="Vlcek C."/>
            <person name="Logacheva M.D."/>
            <person name="Field M."/>
            <person name="Filatov D."/>
            <person name="Flegontova O."/>
            <person name="Gerasimov E."/>
            <person name="Jackson A.P."/>
            <person name="Kelly S."/>
            <person name="Opperdoes F."/>
            <person name="O'Reilly A."/>
            <person name="Votypka J."/>
            <person name="Yurchenko V."/>
            <person name="Lukes J."/>
        </authorList>
    </citation>
    <scope>NUCLEOTIDE SEQUENCE [LARGE SCALE GENOMIC DNA]</scope>
    <source>
        <strain evidence="2">H10</strain>
    </source>
</reference>
<feature type="region of interest" description="Disordered" evidence="1">
    <location>
        <begin position="147"/>
        <end position="212"/>
    </location>
</feature>
<evidence type="ECO:0000256" key="1">
    <source>
        <dbReference type="SAM" id="MobiDB-lite"/>
    </source>
</evidence>
<protein>
    <submittedName>
        <fullName evidence="2">Uncharacterized protein</fullName>
    </submittedName>
</protein>
<feature type="region of interest" description="Disordered" evidence="1">
    <location>
        <begin position="226"/>
        <end position="294"/>
    </location>
</feature>
<dbReference type="VEuPathDB" id="TriTrypDB:LpyrH10_03_5450"/>
<proteinExistence type="predicted"/>
<dbReference type="OMA" id="YGNMGSF"/>
<gene>
    <name evidence="2" type="ORF">ABB37_02394</name>
</gene>
<dbReference type="Proteomes" id="UP000037923">
    <property type="component" value="Unassembled WGS sequence"/>
</dbReference>
<feature type="compositionally biased region" description="Low complexity" evidence="1">
    <location>
        <begin position="31"/>
        <end position="55"/>
    </location>
</feature>
<feature type="region of interest" description="Disordered" evidence="1">
    <location>
        <begin position="326"/>
        <end position="349"/>
    </location>
</feature>
<dbReference type="AlphaFoldDB" id="A0A0M9G7W9"/>
<feature type="region of interest" description="Disordered" evidence="1">
    <location>
        <begin position="1"/>
        <end position="67"/>
    </location>
</feature>
<comment type="caution">
    <text evidence="2">The sequence shown here is derived from an EMBL/GenBank/DDBJ whole genome shotgun (WGS) entry which is preliminary data.</text>
</comment>
<dbReference type="GeneID" id="26902689"/>
<name>A0A0M9G7W9_LEPPY</name>
<feature type="compositionally biased region" description="Pro residues" evidence="1">
    <location>
        <begin position="264"/>
        <end position="282"/>
    </location>
</feature>
<dbReference type="EMBL" id="LGTL01000003">
    <property type="protein sequence ID" value="KPA84417.1"/>
    <property type="molecule type" value="Genomic_DNA"/>
</dbReference>